<dbReference type="PANTHER" id="PTHR36434:SF1">
    <property type="entry name" value="MEMBRANE PROTEASE YUGP-RELATED"/>
    <property type="match status" value="1"/>
</dbReference>
<dbReference type="Proteomes" id="UP000315971">
    <property type="component" value="Unassembled WGS sequence"/>
</dbReference>
<feature type="transmembrane region" description="Helical" evidence="1">
    <location>
        <begin position="141"/>
        <end position="161"/>
    </location>
</feature>
<dbReference type="EMBL" id="FXSZ01000003">
    <property type="protein sequence ID" value="SMO53229.1"/>
    <property type="molecule type" value="Genomic_DNA"/>
</dbReference>
<evidence type="ECO:0000313" key="3">
    <source>
        <dbReference type="Proteomes" id="UP000315971"/>
    </source>
</evidence>
<accession>A0A521C199</accession>
<gene>
    <name evidence="2" type="ORF">SAMN06265350_103113</name>
</gene>
<dbReference type="OrthoDB" id="9784298at2"/>
<dbReference type="PANTHER" id="PTHR36434">
    <property type="entry name" value="MEMBRANE PROTEASE YUGP-RELATED"/>
    <property type="match status" value="1"/>
</dbReference>
<keyword evidence="1" id="KW-0472">Membrane</keyword>
<feature type="transmembrane region" description="Helical" evidence="1">
    <location>
        <begin position="114"/>
        <end position="134"/>
    </location>
</feature>
<protein>
    <recommendedName>
        <fullName evidence="4">Zinc metallopeptidase</fullName>
    </recommendedName>
</protein>
<dbReference type="Pfam" id="PF04298">
    <property type="entry name" value="Zn_peptidase_2"/>
    <property type="match status" value="1"/>
</dbReference>
<proteinExistence type="predicted"/>
<feature type="transmembrane region" description="Helical" evidence="1">
    <location>
        <begin position="192"/>
        <end position="215"/>
    </location>
</feature>
<keyword evidence="1" id="KW-0812">Transmembrane</keyword>
<evidence type="ECO:0000313" key="2">
    <source>
        <dbReference type="EMBL" id="SMO53229.1"/>
    </source>
</evidence>
<keyword evidence="3" id="KW-1185">Reference proteome</keyword>
<evidence type="ECO:0000256" key="1">
    <source>
        <dbReference type="SAM" id="Phobius"/>
    </source>
</evidence>
<name>A0A521C199_9SPHI</name>
<keyword evidence="1" id="KW-1133">Transmembrane helix</keyword>
<dbReference type="RefSeq" id="WP_142602404.1">
    <property type="nucleotide sequence ID" value="NZ_FXSZ01000003.1"/>
</dbReference>
<organism evidence="2 3">
    <name type="scientific">Solitalea koreensis</name>
    <dbReference type="NCBI Taxonomy" id="543615"/>
    <lineage>
        <taxon>Bacteria</taxon>
        <taxon>Pseudomonadati</taxon>
        <taxon>Bacteroidota</taxon>
        <taxon>Sphingobacteriia</taxon>
        <taxon>Sphingobacteriales</taxon>
        <taxon>Sphingobacteriaceae</taxon>
        <taxon>Solitalea</taxon>
    </lineage>
</organism>
<evidence type="ECO:0008006" key="4">
    <source>
        <dbReference type="Google" id="ProtNLM"/>
    </source>
</evidence>
<dbReference type="AlphaFoldDB" id="A0A521C199"/>
<reference evidence="2 3" key="1">
    <citation type="submission" date="2017-05" db="EMBL/GenBank/DDBJ databases">
        <authorList>
            <person name="Varghese N."/>
            <person name="Submissions S."/>
        </authorList>
    </citation>
    <scope>NUCLEOTIDE SEQUENCE [LARGE SCALE GENOMIC DNA]</scope>
    <source>
        <strain evidence="2 3">DSM 21342</strain>
    </source>
</reference>
<dbReference type="InterPro" id="IPR007395">
    <property type="entry name" value="Zn_peptidase_2"/>
</dbReference>
<sequence length="224" mass="24749">MYLLIILVMLASWLVSWRFKSKFEEFAQIPLSSGMTGRAVAEKMLSDNGIYDVKIISAEGRLTDHYNPADRTVNLSSDVYNGTSIASAAVAAHECGHAVQHARSYAWLQFRSSMVPLLSITSQWVQWILLGGILMINVFPALLWIGIVLFAFTTIFSFVTLPVELDASRRALGWLDASGITRTQEHEQAKSALSWAAMTYVVAAIGSLATLLYYVSIAMGGRRH</sequence>